<keyword evidence="7" id="KW-0812">Transmembrane</keyword>
<accession>A0A1G7S0H2</accession>
<dbReference type="GO" id="GO:0005886">
    <property type="term" value="C:plasma membrane"/>
    <property type="evidence" value="ECO:0007669"/>
    <property type="project" value="UniProtKB-SubCell"/>
</dbReference>
<keyword evidence="3" id="KW-0997">Cell inner membrane</keyword>
<dbReference type="RefSeq" id="WP_089833420.1">
    <property type="nucleotide sequence ID" value="NZ_FNBN01000003.1"/>
</dbReference>
<feature type="transmembrane region" description="Helical" evidence="7">
    <location>
        <begin position="6"/>
        <end position="37"/>
    </location>
</feature>
<evidence type="ECO:0000313" key="8">
    <source>
        <dbReference type="EMBL" id="SDG16525.1"/>
    </source>
</evidence>
<dbReference type="STRING" id="104663.SAMN04488121_103690"/>
<dbReference type="PANTHER" id="PTHR30606">
    <property type="entry name" value="LIPID A BIOSYNTHESIS LAUROYL ACYLTRANSFERASE"/>
    <property type="match status" value="1"/>
</dbReference>
<evidence type="ECO:0000256" key="4">
    <source>
        <dbReference type="ARBA" id="ARBA00022679"/>
    </source>
</evidence>
<evidence type="ECO:0000256" key="1">
    <source>
        <dbReference type="ARBA" id="ARBA00004533"/>
    </source>
</evidence>
<dbReference type="EMBL" id="FNBN01000003">
    <property type="protein sequence ID" value="SDG16525.1"/>
    <property type="molecule type" value="Genomic_DNA"/>
</dbReference>
<keyword evidence="2" id="KW-1003">Cell membrane</keyword>
<keyword evidence="4 8" id="KW-0808">Transferase</keyword>
<keyword evidence="5 7" id="KW-0472">Membrane</keyword>
<dbReference type="Pfam" id="PF03279">
    <property type="entry name" value="Lip_A_acyltrans"/>
    <property type="match status" value="1"/>
</dbReference>
<dbReference type="GO" id="GO:0016746">
    <property type="term" value="F:acyltransferase activity"/>
    <property type="evidence" value="ECO:0007669"/>
    <property type="project" value="UniProtKB-KW"/>
</dbReference>
<evidence type="ECO:0000256" key="7">
    <source>
        <dbReference type="SAM" id="Phobius"/>
    </source>
</evidence>
<dbReference type="Proteomes" id="UP000199045">
    <property type="component" value="Unassembled WGS sequence"/>
</dbReference>
<organism evidence="8 9">
    <name type="scientific">Chitinophaga filiformis</name>
    <name type="common">Myxococcus filiformis</name>
    <name type="synonym">Flexibacter filiformis</name>
    <dbReference type="NCBI Taxonomy" id="104663"/>
    <lineage>
        <taxon>Bacteria</taxon>
        <taxon>Pseudomonadati</taxon>
        <taxon>Bacteroidota</taxon>
        <taxon>Chitinophagia</taxon>
        <taxon>Chitinophagales</taxon>
        <taxon>Chitinophagaceae</taxon>
        <taxon>Chitinophaga</taxon>
    </lineage>
</organism>
<dbReference type="AlphaFoldDB" id="A0A1G7S0H2"/>
<keyword evidence="6" id="KW-0012">Acyltransferase</keyword>
<dbReference type="PANTHER" id="PTHR30606:SF10">
    <property type="entry name" value="PHOSPHATIDYLINOSITOL MANNOSIDE ACYLTRANSFERASE"/>
    <property type="match status" value="1"/>
</dbReference>
<evidence type="ECO:0000256" key="6">
    <source>
        <dbReference type="ARBA" id="ARBA00023315"/>
    </source>
</evidence>
<gene>
    <name evidence="8" type="ORF">SAMN04488121_103690</name>
</gene>
<sequence length="302" mass="35374">MLTYYIVLPFIYLISLLPFPLFYGVCDVMFLLLYYVIGYRKKVVLQNLQNAFPDKSAKEIEQIRRRFYRYFCDLLLETFKTLTISRAAAIRRCKLTPEAQALFDRYAAENRSIMIVMGHYGNWEWAGNTFSLQGKHHLYVVYHPLSNKYFNGLMYRMRTRFGTGLISMKDTFRDMVAHKSELDATAFIADQTPAPNSAYWTTFLNQDTPVFQGTEKIARKMNYPVVYVQVQRVKRGYYEISARTLFDEPASTKDGEITTAHTQALEHDICAHPEFWLWSHRRWKHKRPEATKQPAVPQVAAV</sequence>
<protein>
    <submittedName>
        <fullName evidence="8">KDO2-lipid IV(A) lauroyltransferase</fullName>
    </submittedName>
</protein>
<evidence type="ECO:0000313" key="9">
    <source>
        <dbReference type="Proteomes" id="UP000199045"/>
    </source>
</evidence>
<dbReference type="OrthoDB" id="9801955at2"/>
<evidence type="ECO:0000256" key="3">
    <source>
        <dbReference type="ARBA" id="ARBA00022519"/>
    </source>
</evidence>
<evidence type="ECO:0000256" key="2">
    <source>
        <dbReference type="ARBA" id="ARBA00022475"/>
    </source>
</evidence>
<dbReference type="PIRSF" id="PIRSF026649">
    <property type="entry name" value="MsbB"/>
    <property type="match status" value="1"/>
</dbReference>
<reference evidence="8 9" key="1">
    <citation type="submission" date="2016-10" db="EMBL/GenBank/DDBJ databases">
        <authorList>
            <person name="de Groot N.N."/>
        </authorList>
    </citation>
    <scope>NUCLEOTIDE SEQUENCE [LARGE SCALE GENOMIC DNA]</scope>
    <source>
        <strain evidence="8 9">DSM 527</strain>
    </source>
</reference>
<dbReference type="CDD" id="cd07984">
    <property type="entry name" value="LPLAT_LABLAT-like"/>
    <property type="match status" value="1"/>
</dbReference>
<keyword evidence="7" id="KW-1133">Transmembrane helix</keyword>
<dbReference type="InterPro" id="IPR004960">
    <property type="entry name" value="LipA_acyltrans"/>
</dbReference>
<evidence type="ECO:0000256" key="5">
    <source>
        <dbReference type="ARBA" id="ARBA00023136"/>
    </source>
</evidence>
<dbReference type="GO" id="GO:0009247">
    <property type="term" value="P:glycolipid biosynthetic process"/>
    <property type="evidence" value="ECO:0007669"/>
    <property type="project" value="UniProtKB-ARBA"/>
</dbReference>
<name>A0A1G7S0H2_CHIFI</name>
<proteinExistence type="predicted"/>
<comment type="subcellular location">
    <subcellularLocation>
        <location evidence="1">Cell inner membrane</location>
    </subcellularLocation>
</comment>